<comment type="similarity">
    <text evidence="2">Belongs to the class-II aminoacyl-tRNA synthetase family.</text>
</comment>
<dbReference type="FunFam" id="3.30.70.380:FF:000002">
    <property type="entry name" value="phenylalanine--tRNA ligase, mitochondrial"/>
    <property type="match status" value="1"/>
</dbReference>
<evidence type="ECO:0000256" key="4">
    <source>
        <dbReference type="ARBA" id="ARBA00022598"/>
    </source>
</evidence>
<evidence type="ECO:0000256" key="6">
    <source>
        <dbReference type="ARBA" id="ARBA00022840"/>
    </source>
</evidence>
<dbReference type="SUPFAM" id="SSF54991">
    <property type="entry name" value="Anticodon-binding domain of PheRS"/>
    <property type="match status" value="1"/>
</dbReference>
<dbReference type="GO" id="GO:0005759">
    <property type="term" value="C:mitochondrial matrix"/>
    <property type="evidence" value="ECO:0007669"/>
    <property type="project" value="UniProtKB-SubCell"/>
</dbReference>
<dbReference type="GO" id="GO:0006432">
    <property type="term" value="P:phenylalanyl-tRNA aminoacylation"/>
    <property type="evidence" value="ECO:0007669"/>
    <property type="project" value="InterPro"/>
</dbReference>
<dbReference type="Pfam" id="PF03147">
    <property type="entry name" value="FDX-ACB"/>
    <property type="match status" value="1"/>
</dbReference>
<keyword evidence="7" id="KW-0648">Protein biosynthesis</keyword>
<dbReference type="SUPFAM" id="SSF55681">
    <property type="entry name" value="Class II aaRS and biotin synthetases"/>
    <property type="match status" value="1"/>
</dbReference>
<dbReference type="PANTHER" id="PTHR11538:SF41">
    <property type="entry name" value="PHENYLALANINE--TRNA LIGASE, MITOCHONDRIAL"/>
    <property type="match status" value="1"/>
</dbReference>
<dbReference type="PROSITE" id="PS51447">
    <property type="entry name" value="FDX_ACB"/>
    <property type="match status" value="1"/>
</dbReference>
<keyword evidence="10" id="KW-0030">Aminoacyl-tRNA synthetase</keyword>
<dbReference type="InterPro" id="IPR036690">
    <property type="entry name" value="Fdx_antiC-bd_sf"/>
</dbReference>
<dbReference type="NCBIfam" id="TIGR00469">
    <property type="entry name" value="pheS_mito"/>
    <property type="match status" value="1"/>
</dbReference>
<reference evidence="16" key="1">
    <citation type="submission" date="2022-11" db="UniProtKB">
        <authorList>
            <consortium name="WormBaseParasite"/>
        </authorList>
    </citation>
    <scope>IDENTIFICATION</scope>
</reference>
<feature type="domain" description="FDX-ACB" evidence="14">
    <location>
        <begin position="444"/>
        <end position="543"/>
    </location>
</feature>
<name>A0A915LBE3_MELJA</name>
<dbReference type="InterPro" id="IPR045864">
    <property type="entry name" value="aa-tRNA-synth_II/BPL/LPL"/>
</dbReference>
<comment type="subcellular location">
    <subcellularLocation>
        <location evidence="1">Mitochondrion matrix</location>
    </subcellularLocation>
</comment>
<dbReference type="PROSITE" id="PS50862">
    <property type="entry name" value="AA_TRNA_LIGASE_II"/>
    <property type="match status" value="1"/>
</dbReference>
<evidence type="ECO:0000313" key="15">
    <source>
        <dbReference type="Proteomes" id="UP000887561"/>
    </source>
</evidence>
<accession>A0A915LBE3</accession>
<proteinExistence type="inferred from homology"/>
<dbReference type="PANTHER" id="PTHR11538">
    <property type="entry name" value="PHENYLALANYL-TRNA SYNTHETASE"/>
    <property type="match status" value="1"/>
</dbReference>
<keyword evidence="15" id="KW-1185">Reference proteome</keyword>
<keyword evidence="9" id="KW-0496">Mitochondrion</keyword>
<evidence type="ECO:0000256" key="5">
    <source>
        <dbReference type="ARBA" id="ARBA00022741"/>
    </source>
</evidence>
<evidence type="ECO:0000313" key="16">
    <source>
        <dbReference type="WBParaSite" id="scaffold10054_cov197.g14484"/>
    </source>
</evidence>
<dbReference type="InterPro" id="IPR005121">
    <property type="entry name" value="Fdx_antiC-bd"/>
</dbReference>
<dbReference type="GO" id="GO:0000049">
    <property type="term" value="F:tRNA binding"/>
    <property type="evidence" value="ECO:0007669"/>
    <property type="project" value="InterPro"/>
</dbReference>
<keyword evidence="5" id="KW-0547">Nucleotide-binding</keyword>
<evidence type="ECO:0000256" key="3">
    <source>
        <dbReference type="ARBA" id="ARBA00012814"/>
    </source>
</evidence>
<dbReference type="AlphaFoldDB" id="A0A915LBE3"/>
<dbReference type="InterPro" id="IPR006195">
    <property type="entry name" value="aa-tRNA-synth_II"/>
</dbReference>
<feature type="domain" description="Aminoacyl-transfer RNA synthetases class-II family profile" evidence="13">
    <location>
        <begin position="284"/>
        <end position="434"/>
    </location>
</feature>
<dbReference type="Gene3D" id="3.30.930.10">
    <property type="entry name" value="Bira Bifunctional Protein, Domain 2"/>
    <property type="match status" value="2"/>
</dbReference>
<keyword evidence="6" id="KW-0067">ATP-binding</keyword>
<dbReference type="Proteomes" id="UP000887561">
    <property type="component" value="Unplaced"/>
</dbReference>
<dbReference type="GO" id="GO:0005524">
    <property type="term" value="F:ATP binding"/>
    <property type="evidence" value="ECO:0007669"/>
    <property type="project" value="UniProtKB-KW"/>
</dbReference>
<comment type="catalytic activity">
    <reaction evidence="12">
        <text>tRNA(Phe) + L-phenylalanine + ATP = L-phenylalanyl-tRNA(Phe) + AMP + diphosphate + H(+)</text>
        <dbReference type="Rhea" id="RHEA:19413"/>
        <dbReference type="Rhea" id="RHEA-COMP:9668"/>
        <dbReference type="Rhea" id="RHEA-COMP:9699"/>
        <dbReference type="ChEBI" id="CHEBI:15378"/>
        <dbReference type="ChEBI" id="CHEBI:30616"/>
        <dbReference type="ChEBI" id="CHEBI:33019"/>
        <dbReference type="ChEBI" id="CHEBI:58095"/>
        <dbReference type="ChEBI" id="CHEBI:78442"/>
        <dbReference type="ChEBI" id="CHEBI:78531"/>
        <dbReference type="ChEBI" id="CHEBI:456215"/>
        <dbReference type="EC" id="6.1.1.20"/>
    </reaction>
</comment>
<keyword evidence="8" id="KW-0809">Transit peptide</keyword>
<evidence type="ECO:0000256" key="2">
    <source>
        <dbReference type="ARBA" id="ARBA00008226"/>
    </source>
</evidence>
<dbReference type="WBParaSite" id="scaffold10054_cov197.g14484">
    <property type="protein sequence ID" value="scaffold10054_cov197.g14484"/>
    <property type="gene ID" value="scaffold10054_cov197.g14484"/>
</dbReference>
<sequence>MKYQHYLLIICAYSPESLEGPSICDIIESRLTFLIIKKFETLKFIKYFHINPKALFKRENCPEATNIKEKDWKCTVVFVQWDELGLGQIDVGRILKIVVSKTMKIFSKLLLVNYSVAGQLHLNYFHLIRPYSLDATCKNLKQEQPKPSGLRFDAPSHFELDGRRIATSPDIWNISTRVEQLLQRRLLEEEGNPLNLLKRKITDYFNLTYRKPRASSPLFAICENEPRLVDVFENFDSLLIPEAHPSRRTSDTYYASDDFCLRAHTSAHQFELLKKGLDNFLIVGDVYRRDEIDKEIHHDSEPLRTDEKQETHTIATAKLLESELKKTLEMLCQAIFSGAKPEGEIQMRWTPTYFPFTHPSFELEVLFEDKWLEVLGCGIMEQSLLDSAGAGERVGWAFGLGLERLAMILYGIPDIRLFWSKDSGFINQFKGLSPSDVVKYKEISKQPQLFMDISFWLPEHFEGDSSIESLRSDVYDVIRMMGGDLIEQVSLTDEYLNKKTGRKSQTYRITYRSMDRPLSKEEVNVIHKKIESYLVDKFGMDIR</sequence>
<evidence type="ECO:0000256" key="9">
    <source>
        <dbReference type="ARBA" id="ARBA00023128"/>
    </source>
</evidence>
<evidence type="ECO:0000256" key="7">
    <source>
        <dbReference type="ARBA" id="ARBA00022917"/>
    </source>
</evidence>
<evidence type="ECO:0000256" key="8">
    <source>
        <dbReference type="ARBA" id="ARBA00022946"/>
    </source>
</evidence>
<dbReference type="SMART" id="SM00896">
    <property type="entry name" value="FDX-ACB"/>
    <property type="match status" value="1"/>
</dbReference>
<evidence type="ECO:0000256" key="11">
    <source>
        <dbReference type="ARBA" id="ARBA00031194"/>
    </source>
</evidence>
<keyword evidence="4" id="KW-0436">Ligase</keyword>
<dbReference type="InterPro" id="IPR002319">
    <property type="entry name" value="Phenylalanyl-tRNA_Synthase"/>
</dbReference>
<dbReference type="Gene3D" id="3.30.70.380">
    <property type="entry name" value="Ferrodoxin-fold anticodon-binding domain"/>
    <property type="match status" value="1"/>
</dbReference>
<dbReference type="EC" id="6.1.1.20" evidence="3"/>
<dbReference type="Pfam" id="PF01409">
    <property type="entry name" value="tRNA-synt_2d"/>
    <property type="match status" value="1"/>
</dbReference>
<dbReference type="GO" id="GO:0004826">
    <property type="term" value="F:phenylalanine-tRNA ligase activity"/>
    <property type="evidence" value="ECO:0007669"/>
    <property type="project" value="UniProtKB-EC"/>
</dbReference>
<evidence type="ECO:0000256" key="12">
    <source>
        <dbReference type="ARBA" id="ARBA00049255"/>
    </source>
</evidence>
<evidence type="ECO:0000259" key="14">
    <source>
        <dbReference type="PROSITE" id="PS51447"/>
    </source>
</evidence>
<protein>
    <recommendedName>
        <fullName evidence="3">phenylalanine--tRNA ligase</fullName>
        <ecNumber evidence="3">6.1.1.20</ecNumber>
    </recommendedName>
    <alternativeName>
        <fullName evidence="11">Phenylalanyl-tRNA synthetase</fullName>
    </alternativeName>
</protein>
<organism evidence="15 16">
    <name type="scientific">Meloidogyne javanica</name>
    <name type="common">Root-knot nematode worm</name>
    <dbReference type="NCBI Taxonomy" id="6303"/>
    <lineage>
        <taxon>Eukaryota</taxon>
        <taxon>Metazoa</taxon>
        <taxon>Ecdysozoa</taxon>
        <taxon>Nematoda</taxon>
        <taxon>Chromadorea</taxon>
        <taxon>Rhabditida</taxon>
        <taxon>Tylenchina</taxon>
        <taxon>Tylenchomorpha</taxon>
        <taxon>Tylenchoidea</taxon>
        <taxon>Meloidogynidae</taxon>
        <taxon>Meloidogyninae</taxon>
        <taxon>Meloidogyne</taxon>
        <taxon>Meloidogyne incognita group</taxon>
    </lineage>
</organism>
<dbReference type="InterPro" id="IPR004530">
    <property type="entry name" value="Phe-tRNA-synth_IIc_mito"/>
</dbReference>
<dbReference type="Gene3D" id="3.30.70.590">
    <property type="entry name" value="Poly(A) polymerase predicted RNA binding domain"/>
    <property type="match status" value="1"/>
</dbReference>
<evidence type="ECO:0000256" key="1">
    <source>
        <dbReference type="ARBA" id="ARBA00004305"/>
    </source>
</evidence>
<evidence type="ECO:0000256" key="10">
    <source>
        <dbReference type="ARBA" id="ARBA00023146"/>
    </source>
</evidence>
<evidence type="ECO:0000259" key="13">
    <source>
        <dbReference type="PROSITE" id="PS50862"/>
    </source>
</evidence>